<dbReference type="AlphaFoldDB" id="A0A816T7U6"/>
<organism evidence="1">
    <name type="scientific">Brassica napus</name>
    <name type="common">Rape</name>
    <dbReference type="NCBI Taxonomy" id="3708"/>
    <lineage>
        <taxon>Eukaryota</taxon>
        <taxon>Viridiplantae</taxon>
        <taxon>Streptophyta</taxon>
        <taxon>Embryophyta</taxon>
        <taxon>Tracheophyta</taxon>
        <taxon>Spermatophyta</taxon>
        <taxon>Magnoliopsida</taxon>
        <taxon>eudicotyledons</taxon>
        <taxon>Gunneridae</taxon>
        <taxon>Pentapetalae</taxon>
        <taxon>rosids</taxon>
        <taxon>malvids</taxon>
        <taxon>Brassicales</taxon>
        <taxon>Brassicaceae</taxon>
        <taxon>Brassiceae</taxon>
        <taxon>Brassica</taxon>
    </lineage>
</organism>
<gene>
    <name evidence="1" type="ORF">DARMORV10_A05P08130.1</name>
</gene>
<dbReference type="Proteomes" id="UP001295469">
    <property type="component" value="Chromosome A05"/>
</dbReference>
<name>A0A816T7U6_BRANA</name>
<dbReference type="Gene3D" id="3.20.20.100">
    <property type="entry name" value="NADP-dependent oxidoreductase domain"/>
    <property type="match status" value="1"/>
</dbReference>
<dbReference type="InterPro" id="IPR036812">
    <property type="entry name" value="NAD(P)_OxRdtase_dom_sf"/>
</dbReference>
<protein>
    <submittedName>
        <fullName evidence="1">(rape) hypothetical protein</fullName>
    </submittedName>
</protein>
<proteinExistence type="predicted"/>
<dbReference type="GO" id="GO:0016491">
    <property type="term" value="F:oxidoreductase activity"/>
    <property type="evidence" value="ECO:0007669"/>
    <property type="project" value="InterPro"/>
</dbReference>
<accession>A0A816T7U6</accession>
<dbReference type="PROSITE" id="PS00063">
    <property type="entry name" value="ALDOKETO_REDUCTASE_3"/>
    <property type="match status" value="1"/>
</dbReference>
<evidence type="ECO:0000313" key="1">
    <source>
        <dbReference type="EMBL" id="CAF2094885.1"/>
    </source>
</evidence>
<reference evidence="1" key="1">
    <citation type="submission" date="2021-01" db="EMBL/GenBank/DDBJ databases">
        <authorList>
            <consortium name="Genoscope - CEA"/>
            <person name="William W."/>
        </authorList>
    </citation>
    <scope>NUCLEOTIDE SEQUENCE</scope>
</reference>
<dbReference type="InterPro" id="IPR018170">
    <property type="entry name" value="Aldo/ket_reductase_CS"/>
</dbReference>
<dbReference type="OMA" id="ETHVFYK"/>
<dbReference type="Gramene" id="CDX74932">
    <property type="protein sequence ID" value="CDX74932"/>
    <property type="gene ID" value="GSBRNA2T00116935001"/>
</dbReference>
<sequence>MGQSVLPKSTHEDRIKQNFNVFDWSIPHDMLSKFSGRLVRGMSFVHETSPYNYKSLEQLWDVEI</sequence>
<dbReference type="EMBL" id="HG994359">
    <property type="protein sequence ID" value="CAF2094885.1"/>
    <property type="molecule type" value="Genomic_DNA"/>
</dbReference>